<dbReference type="GO" id="GO:0006281">
    <property type="term" value="P:DNA repair"/>
    <property type="evidence" value="ECO:0007669"/>
    <property type="project" value="TreeGrafter"/>
</dbReference>
<keyword evidence="4" id="KW-0799">Topoisomerase</keyword>
<proteinExistence type="inferred from homology"/>
<evidence type="ECO:0000256" key="2">
    <source>
        <dbReference type="ARBA" id="ARBA00009446"/>
    </source>
</evidence>
<comment type="catalytic activity">
    <reaction evidence="1">
        <text>ATP-independent breakage of single-stranded DNA, followed by passage and rejoining.</text>
        <dbReference type="EC" id="5.6.2.1"/>
    </reaction>
</comment>
<evidence type="ECO:0000256" key="1">
    <source>
        <dbReference type="ARBA" id="ARBA00000213"/>
    </source>
</evidence>
<evidence type="ECO:0000256" key="10">
    <source>
        <dbReference type="ARBA" id="ARBA00032877"/>
    </source>
</evidence>
<dbReference type="InterPro" id="IPR023406">
    <property type="entry name" value="Topo_IA_AS"/>
</dbReference>
<dbReference type="SMART" id="SM00436">
    <property type="entry name" value="TOP1Bc"/>
    <property type="match status" value="1"/>
</dbReference>
<dbReference type="Pfam" id="PF01131">
    <property type="entry name" value="Topoisom_bac"/>
    <property type="match status" value="1"/>
</dbReference>
<dbReference type="GO" id="GO:0003917">
    <property type="term" value="F:DNA topoisomerase type I (single strand cut, ATP-independent) activity"/>
    <property type="evidence" value="ECO:0007669"/>
    <property type="project" value="UniProtKB-EC"/>
</dbReference>
<dbReference type="PROSITE" id="PS00396">
    <property type="entry name" value="TOPO_IA_1"/>
    <property type="match status" value="1"/>
</dbReference>
<dbReference type="PROSITE" id="PS52039">
    <property type="entry name" value="TOPO_IA_2"/>
    <property type="match status" value="1"/>
</dbReference>
<dbReference type="Gene3D" id="2.70.20.10">
    <property type="entry name" value="Topoisomerase I, domain 3"/>
    <property type="match status" value="1"/>
</dbReference>
<dbReference type="GO" id="GO:0043597">
    <property type="term" value="C:cytoplasmic replication fork"/>
    <property type="evidence" value="ECO:0007669"/>
    <property type="project" value="TreeGrafter"/>
</dbReference>
<dbReference type="Gene3D" id="1.10.460.10">
    <property type="entry name" value="Topoisomerase I, domain 2"/>
    <property type="match status" value="1"/>
</dbReference>
<dbReference type="GO" id="GO:0006265">
    <property type="term" value="P:DNA topological change"/>
    <property type="evidence" value="ECO:0007669"/>
    <property type="project" value="InterPro"/>
</dbReference>
<feature type="domain" description="Topo IA-type catalytic" evidence="12">
    <location>
        <begin position="157"/>
        <end position="579"/>
    </location>
</feature>
<protein>
    <recommendedName>
        <fullName evidence="3">DNA topoisomerase</fullName>
        <ecNumber evidence="3">5.6.2.1</ecNumber>
    </recommendedName>
    <alternativeName>
        <fullName evidence="10">Omega-protein</fullName>
    </alternativeName>
    <alternativeName>
        <fullName evidence="9">Relaxing enzyme</fullName>
    </alternativeName>
    <alternativeName>
        <fullName evidence="7">Swivelase</fullName>
    </alternativeName>
    <alternativeName>
        <fullName evidence="8">Untwisting enzyme</fullName>
    </alternativeName>
</protein>
<keyword evidence="5" id="KW-0238">DNA-binding</keyword>
<evidence type="ECO:0000313" key="13">
    <source>
        <dbReference type="EMBL" id="CUQ30233.1"/>
    </source>
</evidence>
<evidence type="ECO:0000256" key="6">
    <source>
        <dbReference type="ARBA" id="ARBA00023235"/>
    </source>
</evidence>
<dbReference type="SMART" id="SM00493">
    <property type="entry name" value="TOPRIM"/>
    <property type="match status" value="1"/>
</dbReference>
<dbReference type="Gene3D" id="3.40.50.140">
    <property type="match status" value="1"/>
</dbReference>
<dbReference type="InterPro" id="IPR013824">
    <property type="entry name" value="Topo_IA_cen_sub1"/>
</dbReference>
<dbReference type="InterPro" id="IPR013826">
    <property type="entry name" value="Topo_IA_cen_sub3"/>
</dbReference>
<dbReference type="RefSeq" id="WP_055208734.1">
    <property type="nucleotide sequence ID" value="NZ_CZBO01000008.1"/>
</dbReference>
<evidence type="ECO:0000256" key="7">
    <source>
        <dbReference type="ARBA" id="ARBA00030003"/>
    </source>
</evidence>
<evidence type="ECO:0000256" key="4">
    <source>
        <dbReference type="ARBA" id="ARBA00023029"/>
    </source>
</evidence>
<dbReference type="InterPro" id="IPR023405">
    <property type="entry name" value="Topo_IA_core_domain"/>
</dbReference>
<evidence type="ECO:0000256" key="5">
    <source>
        <dbReference type="ARBA" id="ARBA00023125"/>
    </source>
</evidence>
<gene>
    <name evidence="13" type="primary">topA_2</name>
    <name evidence="13" type="ORF">ERS852568_02735</name>
</gene>
<dbReference type="Gene3D" id="1.10.290.10">
    <property type="entry name" value="Topoisomerase I, domain 4"/>
    <property type="match status" value="1"/>
</dbReference>
<dbReference type="InterPro" id="IPR003601">
    <property type="entry name" value="Topo_IA_2"/>
</dbReference>
<dbReference type="InterPro" id="IPR034144">
    <property type="entry name" value="TOPRIM_TopoIII"/>
</dbReference>
<dbReference type="PRINTS" id="PR00417">
    <property type="entry name" value="PRTPISMRASEI"/>
</dbReference>
<dbReference type="AlphaFoldDB" id="A0A174V5Z8"/>
<keyword evidence="6 13" id="KW-0413">Isomerase</keyword>
<evidence type="ECO:0000256" key="9">
    <source>
        <dbReference type="ARBA" id="ARBA00032235"/>
    </source>
</evidence>
<dbReference type="CDD" id="cd03362">
    <property type="entry name" value="TOPRIM_TopoIA_TopoIII"/>
    <property type="match status" value="1"/>
</dbReference>
<comment type="similarity">
    <text evidence="2">Belongs to the type IA topoisomerase family.</text>
</comment>
<dbReference type="InterPro" id="IPR003602">
    <property type="entry name" value="Topo_IA_DNA-bd_dom"/>
</dbReference>
<accession>A0A174V5Z8</accession>
<feature type="domain" description="Toprim" evidence="11">
    <location>
        <begin position="1"/>
        <end position="138"/>
    </location>
</feature>
<dbReference type="SMART" id="SM00437">
    <property type="entry name" value="TOP1Ac"/>
    <property type="match status" value="1"/>
</dbReference>
<evidence type="ECO:0000313" key="14">
    <source>
        <dbReference type="Proteomes" id="UP000095563"/>
    </source>
</evidence>
<dbReference type="Proteomes" id="UP000095563">
    <property type="component" value="Unassembled WGS sequence"/>
</dbReference>
<dbReference type="GO" id="GO:0003677">
    <property type="term" value="F:DNA binding"/>
    <property type="evidence" value="ECO:0007669"/>
    <property type="project" value="UniProtKB-KW"/>
</dbReference>
<name>A0A174V5Z8_9CLOT</name>
<dbReference type="SUPFAM" id="SSF56712">
    <property type="entry name" value="Prokaryotic type I DNA topoisomerase"/>
    <property type="match status" value="1"/>
</dbReference>
<reference evidence="13 14" key="1">
    <citation type="submission" date="2015-09" db="EMBL/GenBank/DDBJ databases">
        <authorList>
            <consortium name="Pathogen Informatics"/>
        </authorList>
    </citation>
    <scope>NUCLEOTIDE SEQUENCE [LARGE SCALE GENOMIC DNA]</scope>
    <source>
        <strain evidence="13 14">2789STDY5834956</strain>
    </source>
</reference>
<evidence type="ECO:0000256" key="8">
    <source>
        <dbReference type="ARBA" id="ARBA00031985"/>
    </source>
</evidence>
<dbReference type="InterPro" id="IPR000380">
    <property type="entry name" value="Topo_IA"/>
</dbReference>
<evidence type="ECO:0000259" key="11">
    <source>
        <dbReference type="PROSITE" id="PS50880"/>
    </source>
</evidence>
<dbReference type="PROSITE" id="PS50880">
    <property type="entry name" value="TOPRIM"/>
    <property type="match status" value="1"/>
</dbReference>
<dbReference type="InterPro" id="IPR006171">
    <property type="entry name" value="TOPRIM_dom"/>
</dbReference>
<sequence>MKLIIAEKPGVAVKIVSAINENFKRNNGYFESENYIVTFVYGHLFKLYDIDDYIGKKTVWNLDILPFFPEEFLFKLKEDQGIKKQYNVIEKLVKRNDVDEIISCGDSDREGEVLIRIVLNAIFSKIERKRITRLWLPEQTSSSIRKQLNNRKNQSDYDNLANEGFARIYLDWLIGINLTRFISLKSSKLLPVGRVLIPIVQAIYDRDISIEKFVSKKYFQVESKEKTNNEFINLILKDKFEKENIDQAIVLSNKLNNSEAIVLDRSSKIITKKPPKLFSLSTLQSTLSNKEKMTFKDSLNIIQSLYEKGYVTYPRTNTEYLSEKEKDNVKKIISVLNGLGYNLKFKDSKSIFNDEKIESHSAIIPTRKIPGELKGNELLVYEEIKNRFIANFLDEETLIDRTIIKIKIEEFEFELKGDVLIKEGFLKYSGKRSKEDTLPNLKVGDKVNIYFRPVEKQTTPPNKLTMEMLSNYLKNPFGNLKNEEEQYRAILDGIEIGTEATRTGIIEKAKSLKYISEKNSILSIEPLGRNLIERLKELNIDLSVNKTVEFSKDLKNIYKKNLSIYEILEKTKKELEKMINKNIEVKKIISEEKKEVLGKCPRCKHNVYEGEKNFYCEGVKGAKCTFSIWKNNRFFSDKGKKVTKSMVKSFLKGKGVKVKGFKKKQGEGKYNATVYMVDTGKFINFDMKFN</sequence>
<evidence type="ECO:0000256" key="3">
    <source>
        <dbReference type="ARBA" id="ARBA00012891"/>
    </source>
</evidence>
<dbReference type="Pfam" id="PF01751">
    <property type="entry name" value="Toprim"/>
    <property type="match status" value="1"/>
</dbReference>
<dbReference type="GO" id="GO:0006310">
    <property type="term" value="P:DNA recombination"/>
    <property type="evidence" value="ECO:0007669"/>
    <property type="project" value="TreeGrafter"/>
</dbReference>
<dbReference type="EMBL" id="CZBO01000008">
    <property type="protein sequence ID" value="CUQ30233.1"/>
    <property type="molecule type" value="Genomic_DNA"/>
</dbReference>
<dbReference type="EC" id="5.6.2.1" evidence="3"/>
<dbReference type="InterPro" id="IPR013825">
    <property type="entry name" value="Topo_IA_cen_sub2"/>
</dbReference>
<dbReference type="PANTHER" id="PTHR11390">
    <property type="entry name" value="PROKARYOTIC DNA TOPOISOMERASE"/>
    <property type="match status" value="1"/>
</dbReference>
<dbReference type="InterPro" id="IPR013497">
    <property type="entry name" value="Topo_IA_cen"/>
</dbReference>
<dbReference type="PANTHER" id="PTHR11390:SF21">
    <property type="entry name" value="DNA TOPOISOMERASE 3-ALPHA"/>
    <property type="match status" value="1"/>
</dbReference>
<evidence type="ECO:0000259" key="12">
    <source>
        <dbReference type="PROSITE" id="PS52039"/>
    </source>
</evidence>
<organism evidence="13 14">
    <name type="scientific">Clostridium baratii</name>
    <dbReference type="NCBI Taxonomy" id="1561"/>
    <lineage>
        <taxon>Bacteria</taxon>
        <taxon>Bacillati</taxon>
        <taxon>Bacillota</taxon>
        <taxon>Clostridia</taxon>
        <taxon>Eubacteriales</taxon>
        <taxon>Clostridiaceae</taxon>
        <taxon>Clostridium</taxon>
    </lineage>
</organism>